<dbReference type="Gene3D" id="3.20.20.70">
    <property type="entry name" value="Aldolase class I"/>
    <property type="match status" value="1"/>
</dbReference>
<dbReference type="GO" id="GO:1901135">
    <property type="term" value="P:carbohydrate derivative metabolic process"/>
    <property type="evidence" value="ECO:0007669"/>
    <property type="project" value="UniProtKB-ARBA"/>
</dbReference>
<evidence type="ECO:0000256" key="5">
    <source>
        <dbReference type="ARBA" id="ARBA00022723"/>
    </source>
</evidence>
<dbReference type="PANTHER" id="PTHR11749">
    <property type="entry name" value="RIBULOSE-5-PHOSPHATE-3-EPIMERASE"/>
    <property type="match status" value="1"/>
</dbReference>
<keyword evidence="9 11" id="KW-0413">Isomerase</keyword>
<dbReference type="GO" id="GO:0006091">
    <property type="term" value="P:generation of precursor metabolites and energy"/>
    <property type="evidence" value="ECO:0007669"/>
    <property type="project" value="UniProtKB-ARBA"/>
</dbReference>
<comment type="caution">
    <text evidence="11">The sequence shown here is derived from an EMBL/GenBank/DDBJ whole genome shotgun (WGS) entry which is preliminary data.</text>
</comment>
<dbReference type="InterPro" id="IPR013785">
    <property type="entry name" value="Aldolase_TIM"/>
</dbReference>
<evidence type="ECO:0000256" key="8">
    <source>
        <dbReference type="ARBA" id="ARBA00023211"/>
    </source>
</evidence>
<dbReference type="GO" id="GO:0004750">
    <property type="term" value="F:D-ribulose-phosphate 3-epimerase activity"/>
    <property type="evidence" value="ECO:0007669"/>
    <property type="project" value="UniProtKB-EC"/>
</dbReference>
<reference evidence="11" key="1">
    <citation type="submission" date="2013-08" db="EMBL/GenBank/DDBJ databases">
        <authorList>
            <person name="Mendez C."/>
            <person name="Richter M."/>
            <person name="Ferrer M."/>
            <person name="Sanchez J."/>
        </authorList>
    </citation>
    <scope>NUCLEOTIDE SEQUENCE</scope>
</reference>
<keyword evidence="7" id="KW-0408">Iron</keyword>
<dbReference type="GO" id="GO:0046496">
    <property type="term" value="P:nicotinamide nucleotide metabolic process"/>
    <property type="evidence" value="ECO:0007669"/>
    <property type="project" value="UniProtKB-ARBA"/>
</dbReference>
<dbReference type="SUPFAM" id="SSF51366">
    <property type="entry name" value="Ribulose-phoshate binding barrel"/>
    <property type="match status" value="1"/>
</dbReference>
<dbReference type="GO" id="GO:0005975">
    <property type="term" value="P:carbohydrate metabolic process"/>
    <property type="evidence" value="ECO:0007669"/>
    <property type="project" value="InterPro"/>
</dbReference>
<gene>
    <name evidence="11" type="ORF">B1A_03319</name>
</gene>
<comment type="cofactor">
    <cofactor evidence="1">
        <name>Mn(2+)</name>
        <dbReference type="ChEBI" id="CHEBI:29035"/>
    </cofactor>
</comment>
<dbReference type="InterPro" id="IPR000056">
    <property type="entry name" value="Ribul_P_3_epim-like"/>
</dbReference>
<dbReference type="Pfam" id="PF00834">
    <property type="entry name" value="Ribul_P_3_epim"/>
    <property type="match status" value="1"/>
</dbReference>
<evidence type="ECO:0000256" key="6">
    <source>
        <dbReference type="ARBA" id="ARBA00022833"/>
    </source>
</evidence>
<feature type="non-terminal residue" evidence="11">
    <location>
        <position position="143"/>
    </location>
</feature>
<evidence type="ECO:0000256" key="1">
    <source>
        <dbReference type="ARBA" id="ARBA00001936"/>
    </source>
</evidence>
<evidence type="ECO:0000256" key="9">
    <source>
        <dbReference type="ARBA" id="ARBA00023235"/>
    </source>
</evidence>
<name>T1BUF3_9ZZZZ</name>
<keyword evidence="5" id="KW-0479">Metal-binding</keyword>
<dbReference type="EMBL" id="AUZX01002444">
    <property type="protein sequence ID" value="EQD76566.1"/>
    <property type="molecule type" value="Genomic_DNA"/>
</dbReference>
<comment type="cofactor">
    <cofactor evidence="3">
        <name>Fe(2+)</name>
        <dbReference type="ChEBI" id="CHEBI:29033"/>
    </cofactor>
</comment>
<evidence type="ECO:0000256" key="10">
    <source>
        <dbReference type="ARBA" id="ARBA00023277"/>
    </source>
</evidence>
<evidence type="ECO:0000256" key="4">
    <source>
        <dbReference type="ARBA" id="ARBA00011738"/>
    </source>
</evidence>
<evidence type="ECO:0000256" key="7">
    <source>
        <dbReference type="ARBA" id="ARBA00023004"/>
    </source>
</evidence>
<dbReference type="EC" id="5.1.3.1" evidence="11"/>
<protein>
    <submittedName>
        <fullName evidence="11">Ribulose-phosphate 3-epimerase</fullName>
        <ecNumber evidence="11">5.1.3.1</ecNumber>
    </submittedName>
</protein>
<dbReference type="AlphaFoldDB" id="T1BUF3"/>
<comment type="subunit">
    <text evidence="4">Homodimer.</text>
</comment>
<keyword evidence="8" id="KW-0464">Manganese</keyword>
<accession>T1BUF3</accession>
<dbReference type="PROSITE" id="PS01085">
    <property type="entry name" value="RIBUL_P_3_EPIMER_1"/>
    <property type="match status" value="1"/>
</dbReference>
<evidence type="ECO:0000256" key="3">
    <source>
        <dbReference type="ARBA" id="ARBA00001954"/>
    </source>
</evidence>
<dbReference type="InterPro" id="IPR011060">
    <property type="entry name" value="RibuloseP-bd_barrel"/>
</dbReference>
<dbReference type="CDD" id="cd00429">
    <property type="entry name" value="RPE"/>
    <property type="match status" value="1"/>
</dbReference>
<dbReference type="GO" id="GO:0006163">
    <property type="term" value="P:purine nucleotide metabolic process"/>
    <property type="evidence" value="ECO:0007669"/>
    <property type="project" value="UniProtKB-ARBA"/>
</dbReference>
<keyword evidence="6" id="KW-0862">Zinc</keyword>
<dbReference type="FunFam" id="3.20.20.70:FF:000191">
    <property type="entry name" value="ribulose-phosphate 3-epimerase isoform X2"/>
    <property type="match status" value="1"/>
</dbReference>
<dbReference type="GO" id="GO:0046872">
    <property type="term" value="F:metal ion binding"/>
    <property type="evidence" value="ECO:0007669"/>
    <property type="project" value="UniProtKB-KW"/>
</dbReference>
<reference evidence="11" key="2">
    <citation type="journal article" date="2014" name="ISME J.">
        <title>Microbial stratification in low pH oxic and suboxic macroscopic growths along an acid mine drainage.</title>
        <authorList>
            <person name="Mendez-Garcia C."/>
            <person name="Mesa V."/>
            <person name="Sprenger R.R."/>
            <person name="Richter M."/>
            <person name="Diez M.S."/>
            <person name="Solano J."/>
            <person name="Bargiela R."/>
            <person name="Golyshina O.V."/>
            <person name="Manteca A."/>
            <person name="Ramos J.L."/>
            <person name="Gallego J.R."/>
            <person name="Llorente I."/>
            <person name="Martins Dos Santos V.A."/>
            <person name="Jensen O.N."/>
            <person name="Pelaez A.I."/>
            <person name="Sanchez J."/>
            <person name="Ferrer M."/>
        </authorList>
    </citation>
    <scope>NUCLEOTIDE SEQUENCE</scope>
</reference>
<sequence>MPLSPDRNLRLAPSLLSADFSDLGSAVRRAEEGGAAAFHLDVMDGHFVPNLSFGPALVAAVRRHTRLPLDIHLMVEHPERFLDPFRRAGGDRLTFHLEAASDPAGLARSIRALGMEAAVAVRPETPVARVEPWLPELDAILVM</sequence>
<evidence type="ECO:0000256" key="2">
    <source>
        <dbReference type="ARBA" id="ARBA00001947"/>
    </source>
</evidence>
<comment type="cofactor">
    <cofactor evidence="2">
        <name>Zn(2+)</name>
        <dbReference type="ChEBI" id="CHEBI:29105"/>
    </cofactor>
</comment>
<proteinExistence type="predicted"/>
<evidence type="ECO:0000313" key="11">
    <source>
        <dbReference type="EMBL" id="EQD76566.1"/>
    </source>
</evidence>
<keyword evidence="10" id="KW-0119">Carbohydrate metabolism</keyword>
<organism evidence="11">
    <name type="scientific">mine drainage metagenome</name>
    <dbReference type="NCBI Taxonomy" id="410659"/>
    <lineage>
        <taxon>unclassified sequences</taxon>
        <taxon>metagenomes</taxon>
        <taxon>ecological metagenomes</taxon>
    </lineage>
</organism>